<keyword evidence="6" id="KW-0234">DNA repair</keyword>
<evidence type="ECO:0000256" key="9">
    <source>
        <dbReference type="ARBA" id="ARBA00031186"/>
    </source>
</evidence>
<sequence>MVRTKADGNSGSYRKAVAARAPRKTFGSSVNVSHAVISPSGKKAENKYAGGNPVCVRPTPTWQKKIGEFFALPSQPEKENCVPLDDEAGSSGLAKVQKKCHPLPPDPAEDDAGLEED</sequence>
<evidence type="ECO:0000313" key="12">
    <source>
        <dbReference type="Proteomes" id="UP000515159"/>
    </source>
</evidence>
<evidence type="ECO:0000256" key="10">
    <source>
        <dbReference type="SAM" id="MobiDB-lite"/>
    </source>
</evidence>
<dbReference type="InterPro" id="IPR040444">
    <property type="entry name" value="PCNA-AF"/>
</dbReference>
<dbReference type="GO" id="GO:0003682">
    <property type="term" value="F:chromatin binding"/>
    <property type="evidence" value="ECO:0007669"/>
    <property type="project" value="TreeGrafter"/>
</dbReference>
<dbReference type="InParanoid" id="A0A6P8PJ32"/>
<dbReference type="GO" id="GO:0051726">
    <property type="term" value="P:regulation of cell cycle"/>
    <property type="evidence" value="ECO:0007669"/>
    <property type="project" value="InterPro"/>
</dbReference>
<evidence type="ECO:0000256" key="5">
    <source>
        <dbReference type="ARBA" id="ARBA00022763"/>
    </source>
</evidence>
<dbReference type="GO" id="GO:0005634">
    <property type="term" value="C:nucleus"/>
    <property type="evidence" value="ECO:0007669"/>
    <property type="project" value="UniProtKB-SubCell"/>
</dbReference>
<dbReference type="RefSeq" id="XP_033775616.1">
    <property type="nucleotide sequence ID" value="XM_033919725.1"/>
</dbReference>
<evidence type="ECO:0000256" key="6">
    <source>
        <dbReference type="ARBA" id="ARBA00023204"/>
    </source>
</evidence>
<dbReference type="PANTHER" id="PTHR15679">
    <property type="entry name" value="PCNA-ASSOCIATED FACTOR"/>
    <property type="match status" value="1"/>
</dbReference>
<dbReference type="GeneID" id="117348069"/>
<dbReference type="Pfam" id="PF15715">
    <property type="entry name" value="PAF"/>
    <property type="match status" value="1"/>
</dbReference>
<dbReference type="GO" id="GO:0048471">
    <property type="term" value="C:perinuclear region of cytoplasm"/>
    <property type="evidence" value="ECO:0007669"/>
    <property type="project" value="UniProtKB-SubCell"/>
</dbReference>
<evidence type="ECO:0000256" key="7">
    <source>
        <dbReference type="ARBA" id="ARBA00023242"/>
    </source>
</evidence>
<keyword evidence="12" id="KW-1185">Reference proteome</keyword>
<dbReference type="OrthoDB" id="7479084at2759"/>
<evidence type="ECO:0000256" key="3">
    <source>
        <dbReference type="ARBA" id="ARBA00013777"/>
    </source>
</evidence>
<dbReference type="GO" id="GO:0019985">
    <property type="term" value="P:translesion synthesis"/>
    <property type="evidence" value="ECO:0007669"/>
    <property type="project" value="TreeGrafter"/>
</dbReference>
<feature type="compositionally biased region" description="Acidic residues" evidence="10">
    <location>
        <begin position="107"/>
        <end position="117"/>
    </location>
</feature>
<accession>A0A6P8PJ32</accession>
<evidence type="ECO:0000256" key="1">
    <source>
        <dbReference type="ARBA" id="ARBA00004123"/>
    </source>
</evidence>
<dbReference type="Proteomes" id="UP000515159">
    <property type="component" value="Chromosome 14"/>
</dbReference>
<evidence type="ECO:0000313" key="13">
    <source>
        <dbReference type="RefSeq" id="XP_033775616.1"/>
    </source>
</evidence>
<dbReference type="KEGG" id="gsh:117348069"/>
<keyword evidence="7" id="KW-0539">Nucleus</keyword>
<dbReference type="PANTHER" id="PTHR15679:SF8">
    <property type="entry name" value="PCNA-ASSOCIATED FACTOR"/>
    <property type="match status" value="1"/>
</dbReference>
<evidence type="ECO:0000256" key="8">
    <source>
        <dbReference type="ARBA" id="ARBA00030014"/>
    </source>
</evidence>
<keyword evidence="4" id="KW-0963">Cytoplasm</keyword>
<gene>
    <name evidence="13" type="primary">PCLAF</name>
</gene>
<evidence type="ECO:0000256" key="2">
    <source>
        <dbReference type="ARBA" id="ARBA00004556"/>
    </source>
</evidence>
<reference evidence="13" key="1">
    <citation type="submission" date="2025-08" db="UniProtKB">
        <authorList>
            <consortium name="RefSeq"/>
        </authorList>
    </citation>
    <scope>IDENTIFICATION</scope>
</reference>
<organism evidence="12 13">
    <name type="scientific">Geotrypetes seraphini</name>
    <name type="common">Gaboon caecilian</name>
    <name type="synonym">Caecilia seraphini</name>
    <dbReference type="NCBI Taxonomy" id="260995"/>
    <lineage>
        <taxon>Eukaryota</taxon>
        <taxon>Metazoa</taxon>
        <taxon>Chordata</taxon>
        <taxon>Craniata</taxon>
        <taxon>Vertebrata</taxon>
        <taxon>Euteleostomi</taxon>
        <taxon>Amphibia</taxon>
        <taxon>Gymnophiona</taxon>
        <taxon>Geotrypetes</taxon>
    </lineage>
</organism>
<dbReference type="AlphaFoldDB" id="A0A6P8PJ32"/>
<feature type="region of interest" description="Disordered" evidence="10">
    <location>
        <begin position="1"/>
        <end position="29"/>
    </location>
</feature>
<dbReference type="CTD" id="9768"/>
<evidence type="ECO:0000256" key="4">
    <source>
        <dbReference type="ARBA" id="ARBA00022490"/>
    </source>
</evidence>
<comment type="subcellular location">
    <subcellularLocation>
        <location evidence="2">Cytoplasm</location>
        <location evidence="2">Perinuclear region</location>
    </subcellularLocation>
    <subcellularLocation>
        <location evidence="1">Nucleus</location>
    </subcellularLocation>
</comment>
<keyword evidence="5" id="KW-0227">DNA damage</keyword>
<evidence type="ECO:0000259" key="11">
    <source>
        <dbReference type="Pfam" id="PF15715"/>
    </source>
</evidence>
<dbReference type="FunCoup" id="A0A6P8PJ32">
    <property type="interactions" value="1782"/>
</dbReference>
<feature type="region of interest" description="Disordered" evidence="10">
    <location>
        <begin position="80"/>
        <end position="117"/>
    </location>
</feature>
<dbReference type="InterPro" id="IPR031444">
    <property type="entry name" value="PCNA-AF_dom"/>
</dbReference>
<proteinExistence type="predicted"/>
<name>A0A6P8PJ32_GEOSA</name>
<dbReference type="GO" id="GO:0006281">
    <property type="term" value="P:DNA repair"/>
    <property type="evidence" value="ECO:0007669"/>
    <property type="project" value="UniProtKB-KW"/>
</dbReference>
<protein>
    <recommendedName>
        <fullName evidence="3">PCNA-associated factor</fullName>
    </recommendedName>
    <alternativeName>
        <fullName evidence="8">PCNA-associated factor of 15 kDa</fullName>
    </alternativeName>
    <alternativeName>
        <fullName evidence="9">PCNA-clamp-associated factor</fullName>
    </alternativeName>
</protein>
<feature type="domain" description="PCNA-associated factor histone-like" evidence="11">
    <location>
        <begin position="1"/>
        <end position="107"/>
    </location>
</feature>